<sequence>MKPVISMVIVQISYAAMNIFCKLAAEAGMNLNILVAYRLMFSSAFIVPLALKLERNSRPKLTLVVLFQAFLCGLFGGTLSQNLFVEALVLTSSTFVAASSNLIPAVTFIMAICFRLEKLTLGSHAGKAKLVGTVMGIGGAMIFTFVKGPEFSIWSTRIDLLQGHQAAAPSPSTSSSHRSTGSYLLGCFLALGSTVSFAMWLILQAKMSKRYPCHYSSTALMSVMGSIQSVVFALCVERDWSQWKLGWNIKLLAAAYSGIVTSGMAVVLVSWCVRKRGPLFVSIFTPLCLVIVAIASSLLLNEKLSLGSVLGGIVIVLGLYMVLWGKSKEMKTIDNVNSDQEQPAAAAVLRSSTRLQDSQFIEIFATTQAPDTNTSGDNNSNTNVVSSS</sequence>
<evidence type="ECO:0000313" key="9">
    <source>
        <dbReference type="EMBL" id="PRQ20080.1"/>
    </source>
</evidence>
<evidence type="ECO:0000313" key="10">
    <source>
        <dbReference type="Proteomes" id="UP000238479"/>
    </source>
</evidence>
<keyword evidence="5 6" id="KW-0472">Membrane</keyword>
<organism evidence="9 10">
    <name type="scientific">Rosa chinensis</name>
    <name type="common">China rose</name>
    <dbReference type="NCBI Taxonomy" id="74649"/>
    <lineage>
        <taxon>Eukaryota</taxon>
        <taxon>Viridiplantae</taxon>
        <taxon>Streptophyta</taxon>
        <taxon>Embryophyta</taxon>
        <taxon>Tracheophyta</taxon>
        <taxon>Spermatophyta</taxon>
        <taxon>Magnoliopsida</taxon>
        <taxon>eudicotyledons</taxon>
        <taxon>Gunneridae</taxon>
        <taxon>Pentapetalae</taxon>
        <taxon>rosids</taxon>
        <taxon>fabids</taxon>
        <taxon>Rosales</taxon>
        <taxon>Rosaceae</taxon>
        <taxon>Rosoideae</taxon>
        <taxon>Rosoideae incertae sedis</taxon>
        <taxon>Rosa</taxon>
    </lineage>
</organism>
<feature type="transmembrane region" description="Helical" evidence="6">
    <location>
        <begin position="96"/>
        <end position="116"/>
    </location>
</feature>
<feature type="transmembrane region" description="Helical" evidence="6">
    <location>
        <begin position="128"/>
        <end position="146"/>
    </location>
</feature>
<evidence type="ECO:0000256" key="2">
    <source>
        <dbReference type="ARBA" id="ARBA00007635"/>
    </source>
</evidence>
<dbReference type="PANTHER" id="PTHR31218">
    <property type="entry name" value="WAT1-RELATED PROTEIN"/>
    <property type="match status" value="1"/>
</dbReference>
<feature type="compositionally biased region" description="Low complexity" evidence="7">
    <location>
        <begin position="371"/>
        <end position="388"/>
    </location>
</feature>
<dbReference type="Pfam" id="PF00892">
    <property type="entry name" value="EamA"/>
    <property type="match status" value="2"/>
</dbReference>
<dbReference type="InterPro" id="IPR037185">
    <property type="entry name" value="EmrE-like"/>
</dbReference>
<evidence type="ECO:0000259" key="8">
    <source>
        <dbReference type="Pfam" id="PF00892"/>
    </source>
</evidence>
<gene>
    <name evidence="9" type="ORF">RchiOBHm_Chr7g0224261</name>
</gene>
<evidence type="ECO:0000256" key="7">
    <source>
        <dbReference type="SAM" id="MobiDB-lite"/>
    </source>
</evidence>
<feature type="region of interest" description="Disordered" evidence="7">
    <location>
        <begin position="366"/>
        <end position="388"/>
    </location>
</feature>
<dbReference type="SUPFAM" id="SSF103481">
    <property type="entry name" value="Multidrug resistance efflux transporter EmrE"/>
    <property type="match status" value="2"/>
</dbReference>
<dbReference type="OMA" id="LSACMER"/>
<name>A0A2P6PDU0_ROSCH</name>
<dbReference type="Gramene" id="PRQ20080">
    <property type="protein sequence ID" value="PRQ20080"/>
    <property type="gene ID" value="RchiOBHm_Chr7g0224261"/>
</dbReference>
<dbReference type="Proteomes" id="UP000238479">
    <property type="component" value="Chromosome 7"/>
</dbReference>
<evidence type="ECO:0000256" key="4">
    <source>
        <dbReference type="ARBA" id="ARBA00022989"/>
    </source>
</evidence>
<evidence type="ECO:0000256" key="6">
    <source>
        <dbReference type="RuleBase" id="RU363077"/>
    </source>
</evidence>
<feature type="transmembrane region" description="Helical" evidence="6">
    <location>
        <begin position="183"/>
        <end position="203"/>
    </location>
</feature>
<dbReference type="InterPro" id="IPR000620">
    <property type="entry name" value="EamA_dom"/>
</dbReference>
<dbReference type="GO" id="GO:0016020">
    <property type="term" value="C:membrane"/>
    <property type="evidence" value="ECO:0007669"/>
    <property type="project" value="UniProtKB-SubCell"/>
</dbReference>
<proteinExistence type="inferred from homology"/>
<feature type="transmembrane region" description="Helical" evidence="6">
    <location>
        <begin position="7"/>
        <end position="25"/>
    </location>
</feature>
<dbReference type="GO" id="GO:0022857">
    <property type="term" value="F:transmembrane transporter activity"/>
    <property type="evidence" value="ECO:0007669"/>
    <property type="project" value="InterPro"/>
</dbReference>
<comment type="caution">
    <text evidence="9">The sequence shown here is derived from an EMBL/GenBank/DDBJ whole genome shotgun (WGS) entry which is preliminary data.</text>
</comment>
<comment type="subcellular location">
    <subcellularLocation>
        <location evidence="1 6">Membrane</location>
        <topology evidence="1 6">Multi-pass membrane protein</topology>
    </subcellularLocation>
</comment>
<comment type="similarity">
    <text evidence="2 6">Belongs to the drug/metabolite transporter (DMT) superfamily. Plant drug/metabolite exporter (P-DME) (TC 2.A.7.4) family.</text>
</comment>
<feature type="transmembrane region" description="Helical" evidence="6">
    <location>
        <begin position="306"/>
        <end position="324"/>
    </location>
</feature>
<reference evidence="9 10" key="1">
    <citation type="journal article" date="2018" name="Nat. Genet.">
        <title>The Rosa genome provides new insights in the design of modern roses.</title>
        <authorList>
            <person name="Bendahmane M."/>
        </authorList>
    </citation>
    <scope>NUCLEOTIDE SEQUENCE [LARGE SCALE GENOMIC DNA]</scope>
    <source>
        <strain evidence="10">cv. Old Blush</strain>
    </source>
</reference>
<evidence type="ECO:0000256" key="5">
    <source>
        <dbReference type="ARBA" id="ARBA00023136"/>
    </source>
</evidence>
<feature type="transmembrane region" description="Helical" evidence="6">
    <location>
        <begin position="254"/>
        <end position="273"/>
    </location>
</feature>
<feature type="transmembrane region" description="Helical" evidence="6">
    <location>
        <begin position="63"/>
        <end position="84"/>
    </location>
</feature>
<protein>
    <recommendedName>
        <fullName evidence="6">WAT1-related protein</fullName>
    </recommendedName>
</protein>
<feature type="transmembrane region" description="Helical" evidence="6">
    <location>
        <begin position="280"/>
        <end position="300"/>
    </location>
</feature>
<dbReference type="InterPro" id="IPR030184">
    <property type="entry name" value="WAT1-related"/>
</dbReference>
<evidence type="ECO:0000256" key="3">
    <source>
        <dbReference type="ARBA" id="ARBA00022692"/>
    </source>
</evidence>
<keyword evidence="3 6" id="KW-0812">Transmembrane</keyword>
<feature type="transmembrane region" description="Helical" evidence="6">
    <location>
        <begin position="215"/>
        <end position="234"/>
    </location>
</feature>
<dbReference type="EMBL" id="PDCK01000045">
    <property type="protein sequence ID" value="PRQ20080.1"/>
    <property type="molecule type" value="Genomic_DNA"/>
</dbReference>
<evidence type="ECO:0000256" key="1">
    <source>
        <dbReference type="ARBA" id="ARBA00004141"/>
    </source>
</evidence>
<keyword evidence="4 6" id="KW-1133">Transmembrane helix</keyword>
<feature type="domain" description="EamA" evidence="8">
    <location>
        <begin position="185"/>
        <end position="323"/>
    </location>
</feature>
<accession>A0A2P6PDU0</accession>
<keyword evidence="10" id="KW-1185">Reference proteome</keyword>
<feature type="transmembrane region" description="Helical" evidence="6">
    <location>
        <begin position="31"/>
        <end position="51"/>
    </location>
</feature>
<feature type="domain" description="EamA" evidence="8">
    <location>
        <begin position="3"/>
        <end position="143"/>
    </location>
</feature>
<dbReference type="AlphaFoldDB" id="A0A2P6PDU0"/>